<sequence length="642" mass="74132">MDMDRSEDKDPTCIIKMLDEFRSNSASTRRTIMGGRPMFPFGIQPPSTTKPTKLNFDDSFSQSQNESGPSKKLKLGDDSVDSSIDSSKVSESSVMASPWETRRLKAELTEARAQIASLETRFSHVHALRKETELVFEQEKNALQKQIERDRIKIHELEQRLKTIRKRDAEAREELDKLRNSQKQEKYVLDDRCEKLQLDNAQLQDKLAELESSSREKLEAVERQLARVEAEAAGVRTELVEARRLAEELTTELRDRRRELRQWETDKSKLLVATQRIKELEYEKESNQEAYNLAQTQQNKLLRISELEREISLLKEENKNLRQATSNTVYLEGLVEDLRNKLRQLEERERECVSLRVELGVAQGRLNEWEGLARSVMGSAPLHGPLALRRCIETLQQRELTLSQEKAQAESTLKSLKEIHNEKLKELQEATDQLANTKKNLELQSTKIRRLRKQITLITWERDDLRNLVDSCQKEVTMTGVSLESQPNSRLEALEKLVSGYQERMAQLESDPSLAIMDVEGYGNKASSERMDALLAEKAALVKEKESLLKEVEELKIQMEYRSLKGDFDMRDCKIMHFRMNPQAEAEQRQQTELAQCQAEAARLRERVRLLEEGHTHDLTLAVADKMASSSTKEVEELKEKI</sequence>
<evidence type="ECO:0000256" key="7">
    <source>
        <dbReference type="SAM" id="Coils"/>
    </source>
</evidence>
<proteinExistence type="inferred from homology"/>
<keyword evidence="5" id="KW-0539">Nucleus</keyword>
<dbReference type="SUPFAM" id="SSF75704">
    <property type="entry name" value="Mitotic arrest deficient-like 1, Mad1"/>
    <property type="match status" value="1"/>
</dbReference>
<evidence type="ECO:0000256" key="1">
    <source>
        <dbReference type="ARBA" id="ARBA00004123"/>
    </source>
</evidence>
<dbReference type="PANTHER" id="PTHR23168:SF0">
    <property type="entry name" value="MITOTIC SPINDLE ASSEMBLY CHECKPOINT PROTEIN MAD1"/>
    <property type="match status" value="1"/>
</dbReference>
<dbReference type="Gene3D" id="6.10.250.90">
    <property type="match status" value="1"/>
</dbReference>
<organism evidence="9">
    <name type="scientific">Cuerna arida</name>
    <dbReference type="NCBI Taxonomy" id="1464854"/>
    <lineage>
        <taxon>Eukaryota</taxon>
        <taxon>Metazoa</taxon>
        <taxon>Ecdysozoa</taxon>
        <taxon>Arthropoda</taxon>
        <taxon>Hexapoda</taxon>
        <taxon>Insecta</taxon>
        <taxon>Pterygota</taxon>
        <taxon>Neoptera</taxon>
        <taxon>Paraneoptera</taxon>
        <taxon>Hemiptera</taxon>
        <taxon>Auchenorrhyncha</taxon>
        <taxon>Membracoidea</taxon>
        <taxon>Cicadellidae</taxon>
        <taxon>Cicadellinae</taxon>
        <taxon>Proconiini</taxon>
        <taxon>Cuerna</taxon>
    </lineage>
</organism>
<dbReference type="Pfam" id="PF05557">
    <property type="entry name" value="MAD"/>
    <property type="match status" value="1"/>
</dbReference>
<accession>A0A1B6ET36</accession>
<evidence type="ECO:0000256" key="2">
    <source>
        <dbReference type="ARBA" id="ARBA00008029"/>
    </source>
</evidence>
<dbReference type="GO" id="GO:0072686">
    <property type="term" value="C:mitotic spindle"/>
    <property type="evidence" value="ECO:0007669"/>
    <property type="project" value="TreeGrafter"/>
</dbReference>
<dbReference type="GO" id="GO:0000776">
    <property type="term" value="C:kinetochore"/>
    <property type="evidence" value="ECO:0007669"/>
    <property type="project" value="TreeGrafter"/>
</dbReference>
<reference evidence="9" key="1">
    <citation type="submission" date="2015-11" db="EMBL/GenBank/DDBJ databases">
        <title>De novo transcriptome assembly of four potential Pierce s Disease insect vectors from Arizona vineyards.</title>
        <authorList>
            <person name="Tassone E.E."/>
        </authorList>
    </citation>
    <scope>NUCLEOTIDE SEQUENCE</scope>
</reference>
<evidence type="ECO:0000256" key="8">
    <source>
        <dbReference type="SAM" id="MobiDB-lite"/>
    </source>
</evidence>
<dbReference type="InterPro" id="IPR008672">
    <property type="entry name" value="Mad1"/>
</dbReference>
<evidence type="ECO:0000256" key="5">
    <source>
        <dbReference type="ARBA" id="ARBA00023242"/>
    </source>
</evidence>
<feature type="non-terminal residue" evidence="9">
    <location>
        <position position="642"/>
    </location>
</feature>
<dbReference type="GO" id="GO:0051315">
    <property type="term" value="P:attachment of mitotic spindle microtubules to kinetochore"/>
    <property type="evidence" value="ECO:0007669"/>
    <property type="project" value="TreeGrafter"/>
</dbReference>
<dbReference type="EMBL" id="GECZ01028886">
    <property type="protein sequence ID" value="JAS40883.1"/>
    <property type="molecule type" value="Transcribed_RNA"/>
</dbReference>
<comment type="subcellular location">
    <subcellularLocation>
        <location evidence="1">Nucleus</location>
    </subcellularLocation>
</comment>
<feature type="coiled-coil region" evidence="7">
    <location>
        <begin position="491"/>
        <end position="558"/>
    </location>
</feature>
<name>A0A1B6ET36_9HEMI</name>
<keyword evidence="4" id="KW-0498">Mitosis</keyword>
<gene>
    <name evidence="9" type="ORF">g.18496</name>
</gene>
<feature type="compositionally biased region" description="Polar residues" evidence="8">
    <location>
        <begin position="45"/>
        <end position="68"/>
    </location>
</feature>
<keyword evidence="6" id="KW-0131">Cell cycle</keyword>
<dbReference type="GO" id="GO:0005635">
    <property type="term" value="C:nuclear envelope"/>
    <property type="evidence" value="ECO:0007669"/>
    <property type="project" value="TreeGrafter"/>
</dbReference>
<dbReference type="GO" id="GO:0007094">
    <property type="term" value="P:mitotic spindle assembly checkpoint signaling"/>
    <property type="evidence" value="ECO:0007669"/>
    <property type="project" value="InterPro"/>
</dbReference>
<feature type="region of interest" description="Disordered" evidence="8">
    <location>
        <begin position="30"/>
        <end position="94"/>
    </location>
</feature>
<feature type="coiled-coil region" evidence="7">
    <location>
        <begin position="101"/>
        <end position="358"/>
    </location>
</feature>
<feature type="compositionally biased region" description="Low complexity" evidence="8">
    <location>
        <begin position="81"/>
        <end position="94"/>
    </location>
</feature>
<evidence type="ECO:0000256" key="4">
    <source>
        <dbReference type="ARBA" id="ARBA00022776"/>
    </source>
</evidence>
<evidence type="ECO:0000313" key="9">
    <source>
        <dbReference type="EMBL" id="JAS40883.1"/>
    </source>
</evidence>
<comment type="similarity">
    <text evidence="2">Belongs to the MAD1 family.</text>
</comment>
<keyword evidence="7" id="KW-0175">Coiled coil</keyword>
<dbReference type="GO" id="GO:0051301">
    <property type="term" value="P:cell division"/>
    <property type="evidence" value="ECO:0007669"/>
    <property type="project" value="UniProtKB-KW"/>
</dbReference>
<feature type="coiled-coil region" evidence="7">
    <location>
        <begin position="392"/>
        <end position="454"/>
    </location>
</feature>
<keyword evidence="3" id="KW-0132">Cell division</keyword>
<protein>
    <submittedName>
        <fullName evidence="9">Uncharacterized protein</fullName>
    </submittedName>
</protein>
<dbReference type="PANTHER" id="PTHR23168">
    <property type="entry name" value="MITOTIC SPINDLE ASSEMBLY CHECKPOINT PROTEIN MAD1 MITOTIC ARREST DEFICIENT-LIKE PROTEIN 1"/>
    <property type="match status" value="1"/>
</dbReference>
<feature type="coiled-coil region" evidence="7">
    <location>
        <begin position="587"/>
        <end position="641"/>
    </location>
</feature>
<dbReference type="AlphaFoldDB" id="A0A1B6ET36"/>
<evidence type="ECO:0000256" key="3">
    <source>
        <dbReference type="ARBA" id="ARBA00022618"/>
    </source>
</evidence>
<evidence type="ECO:0000256" key="6">
    <source>
        <dbReference type="ARBA" id="ARBA00023306"/>
    </source>
</evidence>